<dbReference type="Proteomes" id="UP000807025">
    <property type="component" value="Unassembled WGS sequence"/>
</dbReference>
<evidence type="ECO:0000313" key="2">
    <source>
        <dbReference type="EMBL" id="KAF9497190.1"/>
    </source>
</evidence>
<dbReference type="EMBL" id="MU154546">
    <property type="protein sequence ID" value="KAF9497190.1"/>
    <property type="molecule type" value="Genomic_DNA"/>
</dbReference>
<accession>A0A9P6A2T3</accession>
<dbReference type="OrthoDB" id="3167181at2759"/>
<comment type="caution">
    <text evidence="2">The sequence shown here is derived from an EMBL/GenBank/DDBJ whole genome shotgun (WGS) entry which is preliminary data.</text>
</comment>
<protein>
    <submittedName>
        <fullName evidence="2">Uncharacterized protein</fullName>
    </submittedName>
</protein>
<evidence type="ECO:0000313" key="3">
    <source>
        <dbReference type="Proteomes" id="UP000807025"/>
    </source>
</evidence>
<keyword evidence="1" id="KW-0472">Membrane</keyword>
<evidence type="ECO:0000256" key="1">
    <source>
        <dbReference type="SAM" id="Phobius"/>
    </source>
</evidence>
<proteinExistence type="predicted"/>
<dbReference type="AlphaFoldDB" id="A0A9P6A2T3"/>
<reference evidence="2" key="1">
    <citation type="submission" date="2020-11" db="EMBL/GenBank/DDBJ databases">
        <authorList>
            <consortium name="DOE Joint Genome Institute"/>
            <person name="Ahrendt S."/>
            <person name="Riley R."/>
            <person name="Andreopoulos W."/>
            <person name="Labutti K."/>
            <person name="Pangilinan J."/>
            <person name="Ruiz-Duenas F.J."/>
            <person name="Barrasa J.M."/>
            <person name="Sanchez-Garcia M."/>
            <person name="Camarero S."/>
            <person name="Miyauchi S."/>
            <person name="Serrano A."/>
            <person name="Linde D."/>
            <person name="Babiker R."/>
            <person name="Drula E."/>
            <person name="Ayuso-Fernandez I."/>
            <person name="Pacheco R."/>
            <person name="Padilla G."/>
            <person name="Ferreira P."/>
            <person name="Barriuso J."/>
            <person name="Kellner H."/>
            <person name="Castanera R."/>
            <person name="Alfaro M."/>
            <person name="Ramirez L."/>
            <person name="Pisabarro A.G."/>
            <person name="Kuo A."/>
            <person name="Tritt A."/>
            <person name="Lipzen A."/>
            <person name="He G."/>
            <person name="Yan M."/>
            <person name="Ng V."/>
            <person name="Cullen D."/>
            <person name="Martin F."/>
            <person name="Rosso M.-N."/>
            <person name="Henrissat B."/>
            <person name="Hibbett D."/>
            <person name="Martinez A.T."/>
            <person name="Grigoriev I.V."/>
        </authorList>
    </citation>
    <scope>NUCLEOTIDE SEQUENCE</scope>
    <source>
        <strain evidence="2">ATCC 90797</strain>
    </source>
</reference>
<feature type="transmembrane region" description="Helical" evidence="1">
    <location>
        <begin position="37"/>
        <end position="57"/>
    </location>
</feature>
<keyword evidence="1" id="KW-1133">Transmembrane helix</keyword>
<gene>
    <name evidence="2" type="ORF">BDN71DRAFT_1445265</name>
</gene>
<keyword evidence="3" id="KW-1185">Reference proteome</keyword>
<name>A0A9P6A2T3_PLEER</name>
<sequence length="264" mass="28517">MLVYNLECRNHDPLSDPSIVNFSTSARTTTTIMIIDAFLWITFFSLLTSTVSFPIPYRSNAQRLARGLPPLPPVFRRTLPGYTLQWSPTPVYKGRRAAAPSPSPSLPLVQSLEGRLEVRGVDDKRVGFIGRPSASEPVGGINTGSGEDLHVEFTPGTTPFDIIATNEGLLPNFLGADGAEDIDDDSSSSIELSNVDQGTQSSVWLFDSATQELTAQVTNSDGSIPETSIGYSSAVNKLFFLGNLDAYNAENTEAPASKVRLFLV</sequence>
<organism evidence="2 3">
    <name type="scientific">Pleurotus eryngii</name>
    <name type="common">Boletus of the steppes</name>
    <dbReference type="NCBI Taxonomy" id="5323"/>
    <lineage>
        <taxon>Eukaryota</taxon>
        <taxon>Fungi</taxon>
        <taxon>Dikarya</taxon>
        <taxon>Basidiomycota</taxon>
        <taxon>Agaricomycotina</taxon>
        <taxon>Agaricomycetes</taxon>
        <taxon>Agaricomycetidae</taxon>
        <taxon>Agaricales</taxon>
        <taxon>Pleurotineae</taxon>
        <taxon>Pleurotaceae</taxon>
        <taxon>Pleurotus</taxon>
    </lineage>
</organism>
<keyword evidence="1" id="KW-0812">Transmembrane</keyword>